<dbReference type="PANTHER" id="PTHR23501:SF43">
    <property type="entry name" value="MULTIDRUG TRANSPORTER, PUTATIVE (AFU_ORTHOLOGUE AFUA_6G03040)-RELATED"/>
    <property type="match status" value="1"/>
</dbReference>
<feature type="transmembrane region" description="Helical" evidence="5">
    <location>
        <begin position="358"/>
        <end position="380"/>
    </location>
</feature>
<evidence type="ECO:0000256" key="5">
    <source>
        <dbReference type="SAM" id="Phobius"/>
    </source>
</evidence>
<comment type="subcellular location">
    <subcellularLocation>
        <location evidence="1">Membrane</location>
        <topology evidence="1">Multi-pass membrane protein</topology>
    </subcellularLocation>
</comment>
<feature type="transmembrane region" description="Helical" evidence="5">
    <location>
        <begin position="450"/>
        <end position="471"/>
    </location>
</feature>
<dbReference type="PROSITE" id="PS50850">
    <property type="entry name" value="MFS"/>
    <property type="match status" value="1"/>
</dbReference>
<protein>
    <submittedName>
        <fullName evidence="7">MFS general substrate transporter</fullName>
    </submittedName>
</protein>
<keyword evidence="8" id="KW-1185">Reference proteome</keyword>
<gene>
    <name evidence="7" type="ORF">BO99DRAFT_397667</name>
</gene>
<dbReference type="OMA" id="HRIMEDI"/>
<dbReference type="InterPro" id="IPR036259">
    <property type="entry name" value="MFS_trans_sf"/>
</dbReference>
<name>A0A2V5GV65_ASPV1</name>
<feature type="transmembrane region" description="Helical" evidence="5">
    <location>
        <begin position="317"/>
        <end position="338"/>
    </location>
</feature>
<keyword evidence="2 5" id="KW-0812">Transmembrane</keyword>
<evidence type="ECO:0000256" key="3">
    <source>
        <dbReference type="ARBA" id="ARBA00022989"/>
    </source>
</evidence>
<evidence type="ECO:0000256" key="2">
    <source>
        <dbReference type="ARBA" id="ARBA00022692"/>
    </source>
</evidence>
<feature type="transmembrane region" description="Helical" evidence="5">
    <location>
        <begin position="249"/>
        <end position="266"/>
    </location>
</feature>
<feature type="transmembrane region" description="Helical" evidence="5">
    <location>
        <begin position="110"/>
        <end position="129"/>
    </location>
</feature>
<dbReference type="Proteomes" id="UP000249829">
    <property type="component" value="Unassembled WGS sequence"/>
</dbReference>
<dbReference type="EMBL" id="KZ825270">
    <property type="protein sequence ID" value="PYI13002.1"/>
    <property type="molecule type" value="Genomic_DNA"/>
</dbReference>
<dbReference type="SUPFAM" id="SSF103473">
    <property type="entry name" value="MFS general substrate transporter"/>
    <property type="match status" value="1"/>
</dbReference>
<dbReference type="PROSITE" id="PS00216">
    <property type="entry name" value="SUGAR_TRANSPORT_1"/>
    <property type="match status" value="1"/>
</dbReference>
<dbReference type="GO" id="GO:0022857">
    <property type="term" value="F:transmembrane transporter activity"/>
    <property type="evidence" value="ECO:0007669"/>
    <property type="project" value="InterPro"/>
</dbReference>
<accession>A0A2V5GV65</accession>
<feature type="transmembrane region" description="Helical" evidence="5">
    <location>
        <begin position="196"/>
        <end position="218"/>
    </location>
</feature>
<feature type="transmembrane region" description="Helical" evidence="5">
    <location>
        <begin position="419"/>
        <end position="438"/>
    </location>
</feature>
<sequence>MKEPKLGPSVQPHIIQTAAEEDATAPNGDLDATTPYLHGARLHVITATLCLCLFLTNLEIPIVTTSLVSITTELGGLNKISWISTAYMLGYAGVLVLAAKFSDIFGRKSCLLLGVGLFIVFSAACGAAQTMEQLIIFRAFQGLGGAGNYSLCTIIVLEMVPPEKYAKYTGLISVVFVFSLLLGPLFGGAITQHSTWRWVFFLNVPPGVIAAVLLILFLPNNFPHHNKPRVSAGLDLTGSLRKSFLRVDILGATLLLAATLLLVTALDEANEQYVWRSAFTITLLVVSGTLWVIFVAWERRVTRSTGSREPVFPWRFFQNRVWIAMLLNAVFLGMIWFVTMFELPQRFEMVNQLSPLHAAIRFIPFTVAAPVGSILASTVAKMFKVPLLYLLGIGSLMQVVAYVLLGTVSGQHGISARQYGYQVLAGFACGINIPLLTLMTPYATEKRDHAVAMGAIAQLRVMGGCIGLAIITTIHNSYLRSHLTQSLGADVTEKVLQSTGVIATLPGGTQDLIRGTYAASYDLQMKVLAGLAGGQVLATMAMWQRNPIIV</sequence>
<reference evidence="7 8" key="1">
    <citation type="submission" date="2018-02" db="EMBL/GenBank/DDBJ databases">
        <title>The genomes of Aspergillus section Nigri reveals drivers in fungal speciation.</title>
        <authorList>
            <consortium name="DOE Joint Genome Institute"/>
            <person name="Vesth T.C."/>
            <person name="Nybo J."/>
            <person name="Theobald S."/>
            <person name="Brandl J."/>
            <person name="Frisvad J.C."/>
            <person name="Nielsen K.F."/>
            <person name="Lyhne E.K."/>
            <person name="Kogle M.E."/>
            <person name="Kuo A."/>
            <person name="Riley R."/>
            <person name="Clum A."/>
            <person name="Nolan M."/>
            <person name="Lipzen A."/>
            <person name="Salamov A."/>
            <person name="Henrissat B."/>
            <person name="Wiebenga A."/>
            <person name="De vries R.P."/>
            <person name="Grigoriev I.V."/>
            <person name="Mortensen U.H."/>
            <person name="Andersen M.R."/>
            <person name="Baker S.E."/>
        </authorList>
    </citation>
    <scope>NUCLEOTIDE SEQUENCE [LARGE SCALE GENOMIC DNA]</scope>
    <source>
        <strain evidence="7 8">CBS 115571</strain>
    </source>
</reference>
<feature type="transmembrane region" description="Helical" evidence="5">
    <location>
        <begin position="80"/>
        <end position="98"/>
    </location>
</feature>
<evidence type="ECO:0000256" key="1">
    <source>
        <dbReference type="ARBA" id="ARBA00004141"/>
    </source>
</evidence>
<feature type="transmembrane region" description="Helical" evidence="5">
    <location>
        <begin position="169"/>
        <end position="190"/>
    </location>
</feature>
<evidence type="ECO:0000256" key="4">
    <source>
        <dbReference type="ARBA" id="ARBA00023136"/>
    </source>
</evidence>
<organism evidence="7 8">
    <name type="scientific">Aspergillus violaceofuscus (strain CBS 115571)</name>
    <dbReference type="NCBI Taxonomy" id="1450538"/>
    <lineage>
        <taxon>Eukaryota</taxon>
        <taxon>Fungi</taxon>
        <taxon>Dikarya</taxon>
        <taxon>Ascomycota</taxon>
        <taxon>Pezizomycotina</taxon>
        <taxon>Eurotiomycetes</taxon>
        <taxon>Eurotiomycetidae</taxon>
        <taxon>Eurotiales</taxon>
        <taxon>Aspergillaceae</taxon>
        <taxon>Aspergillus</taxon>
    </lineage>
</organism>
<dbReference type="Gene3D" id="1.20.1720.10">
    <property type="entry name" value="Multidrug resistance protein D"/>
    <property type="match status" value="2"/>
</dbReference>
<evidence type="ECO:0000259" key="6">
    <source>
        <dbReference type="PROSITE" id="PS50850"/>
    </source>
</evidence>
<proteinExistence type="predicted"/>
<feature type="transmembrane region" description="Helical" evidence="5">
    <location>
        <begin position="135"/>
        <end position="157"/>
    </location>
</feature>
<dbReference type="InterPro" id="IPR011701">
    <property type="entry name" value="MFS"/>
</dbReference>
<dbReference type="Pfam" id="PF07690">
    <property type="entry name" value="MFS_1"/>
    <property type="match status" value="1"/>
</dbReference>
<keyword evidence="4 5" id="KW-0472">Membrane</keyword>
<evidence type="ECO:0000313" key="7">
    <source>
        <dbReference type="EMBL" id="PYI13002.1"/>
    </source>
</evidence>
<feature type="domain" description="Major facilitator superfamily (MFS) profile" evidence="6">
    <location>
        <begin position="45"/>
        <end position="547"/>
    </location>
</feature>
<dbReference type="InterPro" id="IPR020846">
    <property type="entry name" value="MFS_dom"/>
</dbReference>
<feature type="transmembrane region" description="Helical" evidence="5">
    <location>
        <begin position="278"/>
        <end position="297"/>
    </location>
</feature>
<dbReference type="InterPro" id="IPR005829">
    <property type="entry name" value="Sugar_transporter_CS"/>
</dbReference>
<dbReference type="AlphaFoldDB" id="A0A2V5GV65"/>
<evidence type="ECO:0000313" key="8">
    <source>
        <dbReference type="Proteomes" id="UP000249829"/>
    </source>
</evidence>
<dbReference type="PANTHER" id="PTHR23501">
    <property type="entry name" value="MAJOR FACILITATOR SUPERFAMILY"/>
    <property type="match status" value="1"/>
</dbReference>
<feature type="transmembrane region" description="Helical" evidence="5">
    <location>
        <begin position="387"/>
        <end position="407"/>
    </location>
</feature>
<keyword evidence="3 5" id="KW-1133">Transmembrane helix</keyword>
<dbReference type="GO" id="GO:0005886">
    <property type="term" value="C:plasma membrane"/>
    <property type="evidence" value="ECO:0007669"/>
    <property type="project" value="TreeGrafter"/>
</dbReference>
<feature type="transmembrane region" description="Helical" evidence="5">
    <location>
        <begin position="44"/>
        <end position="68"/>
    </location>
</feature>